<accession>A0A2H3DSW7</accession>
<sequence>MCKGSRGITPLRVDQLVRKYGEAMKAFRDVVQKGLAVSAALPFQRMDVFYSVEEPGTVLFSLQTDIALTGKNVLIRLFCFLLTGLFTLERM</sequence>
<organism evidence="1 2">
    <name type="scientific">Armillaria gallica</name>
    <name type="common">Bulbous honey fungus</name>
    <name type="synonym">Armillaria bulbosa</name>
    <dbReference type="NCBI Taxonomy" id="47427"/>
    <lineage>
        <taxon>Eukaryota</taxon>
        <taxon>Fungi</taxon>
        <taxon>Dikarya</taxon>
        <taxon>Basidiomycota</taxon>
        <taxon>Agaricomycotina</taxon>
        <taxon>Agaricomycetes</taxon>
        <taxon>Agaricomycetidae</taxon>
        <taxon>Agaricales</taxon>
        <taxon>Marasmiineae</taxon>
        <taxon>Physalacriaceae</taxon>
        <taxon>Armillaria</taxon>
    </lineage>
</organism>
<evidence type="ECO:0000313" key="1">
    <source>
        <dbReference type="EMBL" id="PBK90526.1"/>
    </source>
</evidence>
<protein>
    <submittedName>
        <fullName evidence="1">Uncharacterized protein</fullName>
    </submittedName>
</protein>
<dbReference type="InParanoid" id="A0A2H3DSW7"/>
<dbReference type="EMBL" id="KZ293665">
    <property type="protein sequence ID" value="PBK90526.1"/>
    <property type="molecule type" value="Genomic_DNA"/>
</dbReference>
<name>A0A2H3DSW7_ARMGA</name>
<dbReference type="Proteomes" id="UP000217790">
    <property type="component" value="Unassembled WGS sequence"/>
</dbReference>
<proteinExistence type="predicted"/>
<gene>
    <name evidence="1" type="ORF">ARMGADRAFT_299420</name>
</gene>
<evidence type="ECO:0000313" key="2">
    <source>
        <dbReference type="Proteomes" id="UP000217790"/>
    </source>
</evidence>
<reference evidence="2" key="1">
    <citation type="journal article" date="2017" name="Nat. Ecol. Evol.">
        <title>Genome expansion and lineage-specific genetic innovations in the forest pathogenic fungi Armillaria.</title>
        <authorList>
            <person name="Sipos G."/>
            <person name="Prasanna A.N."/>
            <person name="Walter M.C."/>
            <person name="O'Connor E."/>
            <person name="Balint B."/>
            <person name="Krizsan K."/>
            <person name="Kiss B."/>
            <person name="Hess J."/>
            <person name="Varga T."/>
            <person name="Slot J."/>
            <person name="Riley R."/>
            <person name="Boka B."/>
            <person name="Rigling D."/>
            <person name="Barry K."/>
            <person name="Lee J."/>
            <person name="Mihaltcheva S."/>
            <person name="LaButti K."/>
            <person name="Lipzen A."/>
            <person name="Waldron R."/>
            <person name="Moloney N.M."/>
            <person name="Sperisen C."/>
            <person name="Kredics L."/>
            <person name="Vagvoelgyi C."/>
            <person name="Patrignani A."/>
            <person name="Fitzpatrick D."/>
            <person name="Nagy I."/>
            <person name="Doyle S."/>
            <person name="Anderson J.B."/>
            <person name="Grigoriev I.V."/>
            <person name="Gueldener U."/>
            <person name="Muensterkoetter M."/>
            <person name="Nagy L.G."/>
        </authorList>
    </citation>
    <scope>NUCLEOTIDE SEQUENCE [LARGE SCALE GENOMIC DNA]</scope>
    <source>
        <strain evidence="2">Ar21-2</strain>
    </source>
</reference>
<dbReference type="AlphaFoldDB" id="A0A2H3DSW7"/>
<keyword evidence="2" id="KW-1185">Reference proteome</keyword>